<keyword evidence="1" id="KW-0808">Transferase</keyword>
<dbReference type="GO" id="GO:0016747">
    <property type="term" value="F:acyltransferase activity, transferring groups other than amino-acyl groups"/>
    <property type="evidence" value="ECO:0007669"/>
    <property type="project" value="InterPro"/>
</dbReference>
<dbReference type="AlphaFoldDB" id="A0AAI8C6U1"/>
<evidence type="ECO:0000256" key="3">
    <source>
        <dbReference type="ARBA" id="ARBA00038502"/>
    </source>
</evidence>
<evidence type="ECO:0000313" key="6">
    <source>
        <dbReference type="Proteomes" id="UP000069030"/>
    </source>
</evidence>
<dbReference type="InterPro" id="IPR016181">
    <property type="entry name" value="Acyl_CoA_acyltransferase"/>
</dbReference>
<name>A0AAI8C6U1_9FLAO</name>
<dbReference type="SUPFAM" id="SSF55729">
    <property type="entry name" value="Acyl-CoA N-acyltransferases (Nat)"/>
    <property type="match status" value="1"/>
</dbReference>
<organism evidence="5 6">
    <name type="scientific">Myroides odoratimimus</name>
    <dbReference type="NCBI Taxonomy" id="76832"/>
    <lineage>
        <taxon>Bacteria</taxon>
        <taxon>Pseudomonadati</taxon>
        <taxon>Bacteroidota</taxon>
        <taxon>Flavobacteriia</taxon>
        <taxon>Flavobacteriales</taxon>
        <taxon>Flavobacteriaceae</taxon>
        <taxon>Myroides</taxon>
    </lineage>
</organism>
<keyword evidence="2" id="KW-0012">Acyltransferase</keyword>
<proteinExistence type="inferred from homology"/>
<evidence type="ECO:0000256" key="1">
    <source>
        <dbReference type="ARBA" id="ARBA00022679"/>
    </source>
</evidence>
<dbReference type="PANTHER" id="PTHR43792">
    <property type="entry name" value="GNAT FAMILY, PUTATIVE (AFU_ORTHOLOGUE AFUA_3G00765)-RELATED-RELATED"/>
    <property type="match status" value="1"/>
</dbReference>
<evidence type="ECO:0000313" key="5">
    <source>
        <dbReference type="EMBL" id="ALU27026.1"/>
    </source>
</evidence>
<dbReference type="EMBL" id="CP013690">
    <property type="protein sequence ID" value="ALU27026.1"/>
    <property type="molecule type" value="Genomic_DNA"/>
</dbReference>
<dbReference type="PROSITE" id="PS51186">
    <property type="entry name" value="GNAT"/>
    <property type="match status" value="1"/>
</dbReference>
<dbReference type="RefSeq" id="WP_058699545.1">
    <property type="nucleotide sequence ID" value="NZ_CP013690.1"/>
</dbReference>
<dbReference type="InterPro" id="IPR051531">
    <property type="entry name" value="N-acetyltransferase"/>
</dbReference>
<gene>
    <name evidence="5" type="ORF">AS202_13085</name>
</gene>
<dbReference type="Gene3D" id="3.40.630.30">
    <property type="match status" value="1"/>
</dbReference>
<dbReference type="Pfam" id="PF13302">
    <property type="entry name" value="Acetyltransf_3"/>
    <property type="match status" value="1"/>
</dbReference>
<reference evidence="5 6" key="1">
    <citation type="journal article" date="2016" name="J. Zhejiang Univ. Sci. B">
        <title>Antibiotic resistance mechanisms of Myroides sp.</title>
        <authorList>
            <person name="Hu S."/>
            <person name="Yuan S."/>
            <person name="Qu H."/>
            <person name="Jiang T."/>
            <person name="Zhou Y."/>
            <person name="Wang M."/>
            <person name="Ming D."/>
        </authorList>
    </citation>
    <scope>NUCLEOTIDE SEQUENCE [LARGE SCALE GENOMIC DNA]</scope>
    <source>
        <strain evidence="5 6">PR63039</strain>
    </source>
</reference>
<feature type="domain" description="N-acetyltransferase" evidence="4">
    <location>
        <begin position="23"/>
        <end position="188"/>
    </location>
</feature>
<sequence length="188" mass="21474">MEVFTIFIKTTLMKTIELTTERLLLNQPNLQDIPRLLEIMKNPVYSQNMTNIPYPYTETSATFWVNLALEGLEIGDKYIFAIRLKGSSTIIGGVGLGIDKANNKAEMGYWLDEQYWNKGYITEAAQALVHYGFETLHLKRIFASHFTHNEASGKIMQKIGMEQEGVLKAYTLKDGEYLDHVLYAIVNK</sequence>
<protein>
    <submittedName>
        <fullName evidence="5">GNAT family acetyltransferase</fullName>
    </submittedName>
</protein>
<dbReference type="Proteomes" id="UP000069030">
    <property type="component" value="Chromosome"/>
</dbReference>
<comment type="similarity">
    <text evidence="3">Belongs to the acetyltransferase family. RimJ subfamily.</text>
</comment>
<evidence type="ECO:0000256" key="2">
    <source>
        <dbReference type="ARBA" id="ARBA00023315"/>
    </source>
</evidence>
<dbReference type="InterPro" id="IPR000182">
    <property type="entry name" value="GNAT_dom"/>
</dbReference>
<evidence type="ECO:0000259" key="4">
    <source>
        <dbReference type="PROSITE" id="PS51186"/>
    </source>
</evidence>
<dbReference type="PANTHER" id="PTHR43792:SF8">
    <property type="entry name" value="[RIBOSOMAL PROTEIN US5]-ALANINE N-ACETYLTRANSFERASE"/>
    <property type="match status" value="1"/>
</dbReference>
<accession>A0AAI8C6U1</accession>
<dbReference type="KEGG" id="mod:AS202_13085"/>